<accession>A0A220U265</accession>
<sequence length="284" mass="30585">MTGVVIEMALFGLNKNAVQIDQKELVRGELIESLNISTSSADIELLSGNNNEIGILLQGEMSEKLAEDYEFKINQKMNRLDISFKTNNRSSGFQFGSSYSDVKLQITLPEKVYNDVQVQTSSGDITINNVYAGTLSSRSSSGDQTISGLKIRERLFVKSSSGDIEAKDSYAGGAKFHASSGSIKLKEIVCNETTLETSSGDAVYQNETISGSLTCKASSGDVTVHVDQLPESIGMECRANSGGIKVNIDGLEVKEKTDHLLIASKGTEGSKVHCRTSSGDIKVY</sequence>
<dbReference type="InterPro" id="IPR025164">
    <property type="entry name" value="Toastrack_DUF4097"/>
</dbReference>
<proteinExistence type="predicted"/>
<dbReference type="KEGG" id="vil:CFK37_07040"/>
<dbReference type="Pfam" id="PF13349">
    <property type="entry name" value="DUF4097"/>
    <property type="match status" value="1"/>
</dbReference>
<evidence type="ECO:0000313" key="2">
    <source>
        <dbReference type="EMBL" id="ASK61931.1"/>
    </source>
</evidence>
<name>A0A220U265_9BACI</name>
<keyword evidence="3" id="KW-1185">Reference proteome</keyword>
<gene>
    <name evidence="2" type="ORF">CFK37_07040</name>
</gene>
<dbReference type="EMBL" id="CP022315">
    <property type="protein sequence ID" value="ASK61931.1"/>
    <property type="molecule type" value="Genomic_DNA"/>
</dbReference>
<dbReference type="OrthoDB" id="2380881at2"/>
<organism evidence="2 3">
    <name type="scientific">Virgibacillus phasianinus</name>
    <dbReference type="NCBI Taxonomy" id="2017483"/>
    <lineage>
        <taxon>Bacteria</taxon>
        <taxon>Bacillati</taxon>
        <taxon>Bacillota</taxon>
        <taxon>Bacilli</taxon>
        <taxon>Bacillales</taxon>
        <taxon>Bacillaceae</taxon>
        <taxon>Virgibacillus</taxon>
    </lineage>
</organism>
<evidence type="ECO:0000259" key="1">
    <source>
        <dbReference type="Pfam" id="PF13349"/>
    </source>
</evidence>
<feature type="domain" description="DUF4097" evidence="1">
    <location>
        <begin position="31"/>
        <end position="283"/>
    </location>
</feature>
<dbReference type="Gene3D" id="2.160.20.120">
    <property type="match status" value="1"/>
</dbReference>
<dbReference type="Proteomes" id="UP000198312">
    <property type="component" value="Chromosome"/>
</dbReference>
<evidence type="ECO:0000313" key="3">
    <source>
        <dbReference type="Proteomes" id="UP000198312"/>
    </source>
</evidence>
<dbReference type="RefSeq" id="WP_089061191.1">
    <property type="nucleotide sequence ID" value="NZ_CP022315.1"/>
</dbReference>
<protein>
    <recommendedName>
        <fullName evidence="1">DUF4097 domain-containing protein</fullName>
    </recommendedName>
</protein>
<reference evidence="2 3" key="1">
    <citation type="submission" date="2017-07" db="EMBL/GenBank/DDBJ databases">
        <title>Virgibacillus sp. LM2416.</title>
        <authorList>
            <person name="Tak E.J."/>
            <person name="Bae J.-W."/>
        </authorList>
    </citation>
    <scope>NUCLEOTIDE SEQUENCE [LARGE SCALE GENOMIC DNA]</scope>
    <source>
        <strain evidence="2 3">LM2416</strain>
    </source>
</reference>
<dbReference type="AlphaFoldDB" id="A0A220U265"/>